<proteinExistence type="inferred from homology"/>
<dbReference type="CDD" id="cd00614">
    <property type="entry name" value="CGS_like"/>
    <property type="match status" value="1"/>
</dbReference>
<dbReference type="InterPro" id="IPR006235">
    <property type="entry name" value="OAc-hSer/O-AcSer_sulfhydrylase"/>
</dbReference>
<dbReference type="Pfam" id="PF01053">
    <property type="entry name" value="Cys_Met_Meta_PP"/>
    <property type="match status" value="1"/>
</dbReference>
<organism evidence="6 7">
    <name type="scientific">Geothrix limicola</name>
    <dbReference type="NCBI Taxonomy" id="2927978"/>
    <lineage>
        <taxon>Bacteria</taxon>
        <taxon>Pseudomonadati</taxon>
        <taxon>Acidobacteriota</taxon>
        <taxon>Holophagae</taxon>
        <taxon>Holophagales</taxon>
        <taxon>Holophagaceae</taxon>
        <taxon>Geothrix</taxon>
    </lineage>
</organism>
<name>A0ABQ5QFJ7_9BACT</name>
<dbReference type="InterPro" id="IPR015424">
    <property type="entry name" value="PyrdxlP-dep_Trfase"/>
</dbReference>
<sequence length="439" mass="46174">MSADTSTTDSSTATRTPSFETIALHGGQVADSDTKSRAVPIYQTTSYVFDSAEHGAALFNLEVPGNIYTRIMNPTQAVLETRVAQLEGGIAGLAVASGQAAITLTLTTLLRGGDHVVAGDNLYGGTYNLLHHTLPRTGITTTFVDSTNPEAFRAAITPKTRAIYLEALGNPKLDVPEFDVIAAIAKEAGIPLIVDNTLPSPYLVNPLAHGANIVVHSATKFLGGHGTSVAGVIVDGGTFDWKNGKFPEFTEPFAAYHGAVLADLAGPAAFITKARIEGLRDTGAAISPFNAFLILQGIETLHLRLQRHGENALAIAQWLEKHPKVAWVNYPGLAGNANHAAASRYFRKGAGFGGILTFGVKGGLKSGKAVINGVQLFSRLANVGDAKSLIIHPASTTHSQLSAAERETTGVTEDLIRLSVGLENIDDLIEDLDLALAKA</sequence>
<dbReference type="PANTHER" id="PTHR43797:SF2">
    <property type="entry name" value="HOMOCYSTEINE_CYSTEINE SYNTHASE"/>
    <property type="match status" value="1"/>
</dbReference>
<dbReference type="Gene3D" id="3.90.1150.10">
    <property type="entry name" value="Aspartate Aminotransferase, domain 1"/>
    <property type="match status" value="1"/>
</dbReference>
<comment type="similarity">
    <text evidence="2 5">Belongs to the trans-sulfuration enzymes family.</text>
</comment>
<dbReference type="PIRSF" id="PIRSF001434">
    <property type="entry name" value="CGS"/>
    <property type="match status" value="1"/>
</dbReference>
<dbReference type="Proteomes" id="UP001165069">
    <property type="component" value="Unassembled WGS sequence"/>
</dbReference>
<protein>
    <submittedName>
        <fullName evidence="6">O-acetylhomoserine aminocarboxypropyltransferase</fullName>
    </submittedName>
</protein>
<evidence type="ECO:0000256" key="2">
    <source>
        <dbReference type="ARBA" id="ARBA00009077"/>
    </source>
</evidence>
<keyword evidence="4 5" id="KW-0663">Pyridoxal phosphate</keyword>
<evidence type="ECO:0000256" key="3">
    <source>
        <dbReference type="ARBA" id="ARBA00022679"/>
    </source>
</evidence>
<dbReference type="RefSeq" id="WP_285573273.1">
    <property type="nucleotide sequence ID" value="NZ_BSDE01000002.1"/>
</dbReference>
<evidence type="ECO:0000256" key="4">
    <source>
        <dbReference type="ARBA" id="ARBA00022898"/>
    </source>
</evidence>
<gene>
    <name evidence="6" type="ORF">GETHLI_14520</name>
</gene>
<dbReference type="Gene3D" id="3.40.640.10">
    <property type="entry name" value="Type I PLP-dependent aspartate aminotransferase-like (Major domain)"/>
    <property type="match status" value="1"/>
</dbReference>
<keyword evidence="3" id="KW-0808">Transferase</keyword>
<dbReference type="InterPro" id="IPR015422">
    <property type="entry name" value="PyrdxlP-dep_Trfase_small"/>
</dbReference>
<accession>A0ABQ5QFJ7</accession>
<reference evidence="6 7" key="1">
    <citation type="journal article" date="2023" name="Antonie Van Leeuwenhoek">
        <title>Mesoterricola silvestris gen. nov., sp. nov., Mesoterricola sediminis sp. nov., Geothrix oryzae sp. nov., Geothrix edaphica sp. nov., Geothrix rubra sp. nov., and Geothrix limicola sp. nov., six novel members of Acidobacteriota isolated from soils.</title>
        <authorList>
            <person name="Itoh H."/>
            <person name="Sugisawa Y."/>
            <person name="Mise K."/>
            <person name="Xu Z."/>
            <person name="Kuniyasu M."/>
            <person name="Ushijima N."/>
            <person name="Kawano K."/>
            <person name="Kobayashi E."/>
            <person name="Shiratori Y."/>
            <person name="Masuda Y."/>
            <person name="Senoo K."/>
        </authorList>
    </citation>
    <scope>NUCLEOTIDE SEQUENCE [LARGE SCALE GENOMIC DNA]</scope>
    <source>
        <strain evidence="6 7">Red804</strain>
    </source>
</reference>
<dbReference type="InterPro" id="IPR015421">
    <property type="entry name" value="PyrdxlP-dep_Trfase_major"/>
</dbReference>
<evidence type="ECO:0000256" key="1">
    <source>
        <dbReference type="ARBA" id="ARBA00001933"/>
    </source>
</evidence>
<dbReference type="EMBL" id="BSDE01000002">
    <property type="protein sequence ID" value="GLH72950.1"/>
    <property type="molecule type" value="Genomic_DNA"/>
</dbReference>
<comment type="cofactor">
    <cofactor evidence="1 5">
        <name>pyridoxal 5'-phosphate</name>
        <dbReference type="ChEBI" id="CHEBI:597326"/>
    </cofactor>
</comment>
<evidence type="ECO:0000313" key="6">
    <source>
        <dbReference type="EMBL" id="GLH72950.1"/>
    </source>
</evidence>
<dbReference type="InterPro" id="IPR000277">
    <property type="entry name" value="Cys/Met-Metab_PyrdxlP-dep_enz"/>
</dbReference>
<evidence type="ECO:0000313" key="7">
    <source>
        <dbReference type="Proteomes" id="UP001165069"/>
    </source>
</evidence>
<dbReference type="NCBIfam" id="TIGR01326">
    <property type="entry name" value="OAH_OAS_sulfhy"/>
    <property type="match status" value="1"/>
</dbReference>
<evidence type="ECO:0000256" key="5">
    <source>
        <dbReference type="RuleBase" id="RU362118"/>
    </source>
</evidence>
<comment type="caution">
    <text evidence="6">The sequence shown here is derived from an EMBL/GenBank/DDBJ whole genome shotgun (WGS) entry which is preliminary data.</text>
</comment>
<dbReference type="SUPFAM" id="SSF53383">
    <property type="entry name" value="PLP-dependent transferases"/>
    <property type="match status" value="1"/>
</dbReference>
<dbReference type="PANTHER" id="PTHR43797">
    <property type="entry name" value="HOMOCYSTEINE/CYSTEINE SYNTHASE"/>
    <property type="match status" value="1"/>
</dbReference>
<keyword evidence="7" id="KW-1185">Reference proteome</keyword>